<dbReference type="PROSITE" id="PS50885">
    <property type="entry name" value="HAMP"/>
    <property type="match status" value="1"/>
</dbReference>
<dbReference type="EC" id="2.7.13.3" evidence="2"/>
<feature type="region of interest" description="Disordered" evidence="8">
    <location>
        <begin position="1"/>
        <end position="23"/>
    </location>
</feature>
<sequence>MASSHTQEPVPIPATDADGTPVGSAEPRLISAMGRLPTGAKLFLILSAALLPLALIAVFATFQTTRLADTEARARLRVTANESARAIAIELVGDMTALRVAVNALGNDPADAPSCARAQGVFAQQSSAGTRFVITDREGAVLCGTPIPMSAAFRQVDMPITADIIPHRGLVLAISGPSGDTFARAYFPQSFLRNIGRPSSRALTFSSALVLDEDALTLETIPDERPLDRMETMRTDLGVAGIGLRTSIRSAPVTSSLVVAMLLPLLMWIAAASIAWFVVDRLLIRPLRRLRGAVAAFTPGEALDLGAVRTLPAQEIRDLGETFQAISQTVALHEAGLAEGLVRQTKLTREVHHRVKNNLQVISSLINFHARSAPSADATAAYASIQRRVDALAVVHRNHFAELEENRGLNLRTMIGELSANIRATASDRSHGLGITLDIDPYLVNQDVAVAIAFLATETIELAMSCDPAAQIRIVVKPADTPDRALLRVVSRALVESDALREAATRYGRVMEGLSRQLRSPLHHDPLVGAYEIAFAIKGRD</sequence>
<evidence type="ECO:0000256" key="6">
    <source>
        <dbReference type="ARBA" id="ARBA00022777"/>
    </source>
</evidence>
<evidence type="ECO:0000256" key="3">
    <source>
        <dbReference type="ARBA" id="ARBA00022553"/>
    </source>
</evidence>
<keyword evidence="5" id="KW-0547">Nucleotide-binding</keyword>
<reference evidence="12 14" key="2">
    <citation type="submission" date="2019-09" db="EMBL/GenBank/DDBJ databases">
        <authorList>
            <person name="Dittami M. S."/>
        </authorList>
    </citation>
    <scope>NUCLEOTIDE SEQUENCE [LARGE SCALE GENOMIC DNA]</scope>
    <source>
        <strain evidence="12">SPHINGO391</strain>
    </source>
</reference>
<evidence type="ECO:0000313" key="12">
    <source>
        <dbReference type="EMBL" id="VVT09270.1"/>
    </source>
</evidence>
<reference evidence="11 13" key="1">
    <citation type="submission" date="2018-04" db="EMBL/GenBank/DDBJ databases">
        <title>Genomic Encyclopedia of Type Strains, Phase III (KMG-III): the genomes of soil and plant-associated and newly described type strains.</title>
        <authorList>
            <person name="Whitman W."/>
        </authorList>
    </citation>
    <scope>NUCLEOTIDE SEQUENCE [LARGE SCALE GENOMIC DNA]</scope>
    <source>
        <strain evidence="11 13">MA101b</strain>
    </source>
</reference>
<evidence type="ECO:0000256" key="7">
    <source>
        <dbReference type="ARBA" id="ARBA00022840"/>
    </source>
</evidence>
<dbReference type="InterPro" id="IPR011495">
    <property type="entry name" value="Sig_transdc_His_kin_sub2_dim/P"/>
</dbReference>
<feature type="domain" description="HAMP" evidence="10">
    <location>
        <begin position="281"/>
        <end position="335"/>
    </location>
</feature>
<dbReference type="PANTHER" id="PTHR41523">
    <property type="entry name" value="TWO-COMPONENT SYSTEM SENSOR PROTEIN"/>
    <property type="match status" value="1"/>
</dbReference>
<dbReference type="GO" id="GO:0007165">
    <property type="term" value="P:signal transduction"/>
    <property type="evidence" value="ECO:0007669"/>
    <property type="project" value="InterPro"/>
</dbReference>
<organism evidence="11 13">
    <name type="scientific">Sphingomonas aurantiaca</name>
    <dbReference type="NCBI Taxonomy" id="185949"/>
    <lineage>
        <taxon>Bacteria</taxon>
        <taxon>Pseudomonadati</taxon>
        <taxon>Pseudomonadota</taxon>
        <taxon>Alphaproteobacteria</taxon>
        <taxon>Sphingomonadales</taxon>
        <taxon>Sphingomonadaceae</taxon>
        <taxon>Sphingomonas</taxon>
    </lineage>
</organism>
<evidence type="ECO:0000256" key="1">
    <source>
        <dbReference type="ARBA" id="ARBA00000085"/>
    </source>
</evidence>
<evidence type="ECO:0000256" key="2">
    <source>
        <dbReference type="ARBA" id="ARBA00012438"/>
    </source>
</evidence>
<accession>A0A2T5GMQ8</accession>
<dbReference type="Proteomes" id="UP000326857">
    <property type="component" value="Unassembled WGS sequence"/>
</dbReference>
<feature type="transmembrane region" description="Helical" evidence="9">
    <location>
        <begin position="257"/>
        <end position="279"/>
    </location>
</feature>
<evidence type="ECO:0000256" key="8">
    <source>
        <dbReference type="SAM" id="MobiDB-lite"/>
    </source>
</evidence>
<keyword evidence="7" id="KW-0067">ATP-binding</keyword>
<dbReference type="PANTHER" id="PTHR41523:SF8">
    <property type="entry name" value="ETHYLENE RESPONSE SENSOR PROTEIN"/>
    <property type="match status" value="1"/>
</dbReference>
<keyword evidence="6 11" id="KW-0418">Kinase</keyword>
<evidence type="ECO:0000256" key="5">
    <source>
        <dbReference type="ARBA" id="ARBA00022741"/>
    </source>
</evidence>
<evidence type="ECO:0000256" key="4">
    <source>
        <dbReference type="ARBA" id="ARBA00022679"/>
    </source>
</evidence>
<dbReference type="GO" id="GO:0005524">
    <property type="term" value="F:ATP binding"/>
    <property type="evidence" value="ECO:0007669"/>
    <property type="project" value="UniProtKB-KW"/>
</dbReference>
<evidence type="ECO:0000256" key="9">
    <source>
        <dbReference type="SAM" id="Phobius"/>
    </source>
</evidence>
<dbReference type="Proteomes" id="UP000244189">
    <property type="component" value="Unassembled WGS sequence"/>
</dbReference>
<accession>A0A5E7YR48</accession>
<keyword evidence="9" id="KW-0812">Transmembrane</keyword>
<gene>
    <name evidence="11" type="ORF">C8J26_2300</name>
    <name evidence="12" type="ORF">SPHINGO391_390290</name>
</gene>
<dbReference type="Gene3D" id="3.30.450.20">
    <property type="entry name" value="PAS domain"/>
    <property type="match status" value="1"/>
</dbReference>
<dbReference type="GO" id="GO:0004673">
    <property type="term" value="F:protein histidine kinase activity"/>
    <property type="evidence" value="ECO:0007669"/>
    <property type="project" value="UniProtKB-EC"/>
</dbReference>
<protein>
    <recommendedName>
        <fullName evidence="2">histidine kinase</fullName>
        <ecNumber evidence="2">2.7.13.3</ecNumber>
    </recommendedName>
</protein>
<keyword evidence="13" id="KW-1185">Reference proteome</keyword>
<dbReference type="EMBL" id="QAOG01000003">
    <property type="protein sequence ID" value="PTQ60587.1"/>
    <property type="molecule type" value="Genomic_DNA"/>
</dbReference>
<dbReference type="AlphaFoldDB" id="A0A2T5GMQ8"/>
<dbReference type="InterPro" id="IPR003660">
    <property type="entry name" value="HAMP_dom"/>
</dbReference>
<keyword evidence="4" id="KW-0808">Transferase</keyword>
<keyword evidence="9" id="KW-1133">Transmembrane helix</keyword>
<dbReference type="EMBL" id="CABVLI010000033">
    <property type="protein sequence ID" value="VVT09270.1"/>
    <property type="molecule type" value="Genomic_DNA"/>
</dbReference>
<dbReference type="Pfam" id="PF07568">
    <property type="entry name" value="HisKA_2"/>
    <property type="match status" value="1"/>
</dbReference>
<proteinExistence type="predicted"/>
<evidence type="ECO:0000313" key="11">
    <source>
        <dbReference type="EMBL" id="PTQ60587.1"/>
    </source>
</evidence>
<evidence type="ECO:0000313" key="14">
    <source>
        <dbReference type="Proteomes" id="UP000326857"/>
    </source>
</evidence>
<keyword evidence="3" id="KW-0597">Phosphoprotein</keyword>
<comment type="catalytic activity">
    <reaction evidence="1">
        <text>ATP + protein L-histidine = ADP + protein N-phospho-L-histidine.</text>
        <dbReference type="EC" id="2.7.13.3"/>
    </reaction>
</comment>
<keyword evidence="9" id="KW-0472">Membrane</keyword>
<dbReference type="GO" id="GO:0016020">
    <property type="term" value="C:membrane"/>
    <property type="evidence" value="ECO:0007669"/>
    <property type="project" value="InterPro"/>
</dbReference>
<evidence type="ECO:0000259" key="10">
    <source>
        <dbReference type="PROSITE" id="PS50885"/>
    </source>
</evidence>
<name>A0A2T5GMQ8_9SPHN</name>
<evidence type="ECO:0000313" key="13">
    <source>
        <dbReference type="Proteomes" id="UP000244189"/>
    </source>
</evidence>
<feature type="transmembrane region" description="Helical" evidence="9">
    <location>
        <begin position="42"/>
        <end position="62"/>
    </location>
</feature>